<sequence length="424" mass="45655">MHSTDGTQVTVSTVSQHARGPDYELGAIDAPIEYAEDLSDYPDGGRHAWLVVFGVWCALFPTFAMMNITGILQEWLEDNQLKEHSTAKVSWIFSLYNCLFWLGGIQVGANANPIRRYNPFILGFSILGGLSSSAILTPSLGTINHWYLKRRGLATGIATTSGGIGSILFSALMSELLKKIGFPWTIRVLGFISILFFAISLVLVRTRLPPNKTSSSTIDVRCLREPVFTVASVAVSFAEVGMMVVITYLPSYASSHGVTGSLSYNLMSIFSATLIFGRIIPGLVADHWGRYNVMIVTGSVSMLLVFALWMKAGEDTAAIVTFAALFGFWSSPAVGLSPVCIAQISRTEDYGKRYGTTTAIFGLAILVSIPVAGEILGAQNPGMSGEETDYSGLVIFCGAAYATSTVLLAVTKIISVGWSITKVF</sequence>
<evidence type="ECO:0000313" key="1">
    <source>
        <dbReference type="EMBL" id="KAK1141319.1"/>
    </source>
</evidence>
<comment type="caution">
    <text evidence="1">The sequence shown here is derived from an EMBL/GenBank/DDBJ whole genome shotgun (WGS) entry which is preliminary data.</text>
</comment>
<protein>
    <submittedName>
        <fullName evidence="1">Uncharacterized protein</fullName>
    </submittedName>
</protein>
<organism evidence="1 2">
    <name type="scientific">Aspergillus melleus</name>
    <dbReference type="NCBI Taxonomy" id="138277"/>
    <lineage>
        <taxon>Eukaryota</taxon>
        <taxon>Fungi</taxon>
        <taxon>Dikarya</taxon>
        <taxon>Ascomycota</taxon>
        <taxon>Pezizomycotina</taxon>
        <taxon>Eurotiomycetes</taxon>
        <taxon>Eurotiomycetidae</taxon>
        <taxon>Eurotiales</taxon>
        <taxon>Aspergillaceae</taxon>
        <taxon>Aspergillus</taxon>
        <taxon>Aspergillus subgen. Circumdati</taxon>
    </lineage>
</organism>
<dbReference type="EMBL" id="JAOPJF010000066">
    <property type="protein sequence ID" value="KAK1141319.1"/>
    <property type="molecule type" value="Genomic_DNA"/>
</dbReference>
<dbReference type="Proteomes" id="UP001177260">
    <property type="component" value="Unassembled WGS sequence"/>
</dbReference>
<accession>A0ACC3ATZ4</accession>
<gene>
    <name evidence="1" type="ORF">N8T08_009226</name>
</gene>
<evidence type="ECO:0000313" key="2">
    <source>
        <dbReference type="Proteomes" id="UP001177260"/>
    </source>
</evidence>
<proteinExistence type="predicted"/>
<reference evidence="1 2" key="1">
    <citation type="journal article" date="2023" name="ACS Omega">
        <title>Identification of the Neoaspergillic Acid Biosynthesis Gene Cluster by Establishing an In Vitro CRISPR-Ribonucleoprotein Genetic System in Aspergillus melleus.</title>
        <authorList>
            <person name="Yuan B."/>
            <person name="Grau M.F."/>
            <person name="Murata R.M."/>
            <person name="Torok T."/>
            <person name="Venkateswaran K."/>
            <person name="Stajich J.E."/>
            <person name="Wang C.C.C."/>
        </authorList>
    </citation>
    <scope>NUCLEOTIDE SEQUENCE [LARGE SCALE GENOMIC DNA]</scope>
    <source>
        <strain evidence="1 2">IMV 1140</strain>
    </source>
</reference>
<keyword evidence="2" id="KW-1185">Reference proteome</keyword>
<name>A0ACC3ATZ4_9EURO</name>